<gene>
    <name evidence="2" type="ORF">EP867_10810</name>
</gene>
<dbReference type="Proteomes" id="UP000287168">
    <property type="component" value="Unassembled WGS sequence"/>
</dbReference>
<evidence type="ECO:0000313" key="2">
    <source>
        <dbReference type="EMBL" id="RWY40969.1"/>
    </source>
</evidence>
<dbReference type="SUPFAM" id="SSF53474">
    <property type="entry name" value="alpha/beta-Hydrolases"/>
    <property type="match status" value="1"/>
</dbReference>
<keyword evidence="3" id="KW-1185">Reference proteome</keyword>
<dbReference type="PANTHER" id="PTHR43194:SF2">
    <property type="entry name" value="PEROXISOMAL MEMBRANE PROTEIN LPX1"/>
    <property type="match status" value="1"/>
</dbReference>
<organism evidence="2 3">
    <name type="scientific">Falsigemmobacter intermedius</name>
    <dbReference type="NCBI Taxonomy" id="1553448"/>
    <lineage>
        <taxon>Bacteria</taxon>
        <taxon>Pseudomonadati</taxon>
        <taxon>Pseudomonadota</taxon>
        <taxon>Alphaproteobacteria</taxon>
        <taxon>Rhodobacterales</taxon>
        <taxon>Paracoccaceae</taxon>
        <taxon>Falsigemmobacter</taxon>
    </lineage>
</organism>
<keyword evidence="2" id="KW-0378">Hydrolase</keyword>
<dbReference type="EMBL" id="SBLC01000013">
    <property type="protein sequence ID" value="RWY40969.1"/>
    <property type="molecule type" value="Genomic_DNA"/>
</dbReference>
<dbReference type="InterPro" id="IPR029058">
    <property type="entry name" value="AB_hydrolase_fold"/>
</dbReference>
<sequence>MQTSDFDGFVTTPAARLRVRVQRAAEADRPWVIFSNSLATSHRIWDAQAEMLSGRFNLLRYDQRGHGESPATGAVTIADLGADLAALAEHFDVRNAVGVGLSMGVPTMLAFAGRAPERLRALVLTDGQAATQPGGAAMWEKRVARARERGMDWVAEDIITRWFQPENRTLPGVKALEASIRTLSLEGYAACATALQGYDFASVAAGFDKPVLLVAGALDGAMPDVMARMEGIFPKARLQIIPGAGHIPNLEQTQAYNAALSDFIDSLD</sequence>
<name>A0A444MB76_9RHOB</name>
<comment type="caution">
    <text evidence="2">The sequence shown here is derived from an EMBL/GenBank/DDBJ whole genome shotgun (WGS) entry which is preliminary data.</text>
</comment>
<dbReference type="Pfam" id="PF00561">
    <property type="entry name" value="Abhydrolase_1"/>
    <property type="match status" value="1"/>
</dbReference>
<feature type="domain" description="AB hydrolase-1" evidence="1">
    <location>
        <begin position="30"/>
        <end position="251"/>
    </location>
</feature>
<dbReference type="InterPro" id="IPR050228">
    <property type="entry name" value="Carboxylesterase_BioH"/>
</dbReference>
<dbReference type="GO" id="GO:0016787">
    <property type="term" value="F:hydrolase activity"/>
    <property type="evidence" value="ECO:0007669"/>
    <property type="project" value="UniProtKB-KW"/>
</dbReference>
<accession>A0A444MB76</accession>
<evidence type="ECO:0000259" key="1">
    <source>
        <dbReference type="Pfam" id="PF00561"/>
    </source>
</evidence>
<dbReference type="OrthoDB" id="9793083at2"/>
<dbReference type="AlphaFoldDB" id="A0A444MB76"/>
<dbReference type="Gene3D" id="3.40.50.1820">
    <property type="entry name" value="alpha/beta hydrolase"/>
    <property type="match status" value="1"/>
</dbReference>
<evidence type="ECO:0000313" key="3">
    <source>
        <dbReference type="Proteomes" id="UP000287168"/>
    </source>
</evidence>
<dbReference type="InterPro" id="IPR000073">
    <property type="entry name" value="AB_hydrolase_1"/>
</dbReference>
<protein>
    <submittedName>
        <fullName evidence="2">Alpha/beta fold hydrolase</fullName>
    </submittedName>
</protein>
<dbReference type="PANTHER" id="PTHR43194">
    <property type="entry name" value="HYDROLASE ALPHA/BETA FOLD FAMILY"/>
    <property type="match status" value="1"/>
</dbReference>
<proteinExistence type="predicted"/>
<dbReference type="RefSeq" id="WP_128489046.1">
    <property type="nucleotide sequence ID" value="NZ_JBHLXB010000003.1"/>
</dbReference>
<reference evidence="2 3" key="1">
    <citation type="journal article" date="2015" name="Int. J. Syst. Evol. Microbiol.">
        <title>Gemmobacter intermedius sp. nov., isolated from a white stork (Ciconia ciconia).</title>
        <authorList>
            <person name="Kampfer P."/>
            <person name="Jerzak L."/>
            <person name="Wilharm G."/>
            <person name="Golke J."/>
            <person name="Busse H.J."/>
            <person name="Glaeser S.P."/>
        </authorList>
    </citation>
    <scope>NUCLEOTIDE SEQUENCE [LARGE SCALE GENOMIC DNA]</scope>
    <source>
        <strain evidence="2 3">119/4</strain>
    </source>
</reference>